<proteinExistence type="predicted"/>
<keyword evidence="3" id="KW-0378">Hydrolase</keyword>
<evidence type="ECO:0000256" key="1">
    <source>
        <dbReference type="ARBA" id="ARBA00001561"/>
    </source>
</evidence>
<dbReference type="Proteomes" id="UP000021816">
    <property type="component" value="Unassembled WGS sequence"/>
</dbReference>
<dbReference type="PATRIC" id="fig|1454003.3.peg.3848"/>
<protein>
    <recommendedName>
        <fullName evidence="2">N-acetylmuramoyl-L-alanine amidase</fullName>
        <ecNumber evidence="2">3.5.1.28</ecNumber>
    </recommendedName>
</protein>
<dbReference type="GO" id="GO:0009253">
    <property type="term" value="P:peptidoglycan catabolic process"/>
    <property type="evidence" value="ECO:0007669"/>
    <property type="project" value="InterPro"/>
</dbReference>
<dbReference type="Gene3D" id="3.40.630.40">
    <property type="entry name" value="Zn-dependent exopeptidases"/>
    <property type="match status" value="1"/>
</dbReference>
<name>A0A011PKV2_9PROT</name>
<evidence type="ECO:0000313" key="5">
    <source>
        <dbReference type="EMBL" id="EXI77435.1"/>
    </source>
</evidence>
<dbReference type="PANTHER" id="PTHR30404:SF0">
    <property type="entry name" value="N-ACETYLMURAMOYL-L-ALANINE AMIDASE AMIC"/>
    <property type="match status" value="1"/>
</dbReference>
<comment type="catalytic activity">
    <reaction evidence="1">
        <text>Hydrolyzes the link between N-acetylmuramoyl residues and L-amino acid residues in certain cell-wall glycopeptides.</text>
        <dbReference type="EC" id="3.5.1.28"/>
    </reaction>
</comment>
<organism evidence="5 6">
    <name type="scientific">Candidatus Accumulibacter appositus</name>
    <dbReference type="NCBI Taxonomy" id="1454003"/>
    <lineage>
        <taxon>Bacteria</taxon>
        <taxon>Pseudomonadati</taxon>
        <taxon>Pseudomonadota</taxon>
        <taxon>Betaproteobacteria</taxon>
        <taxon>Candidatus Accumulibacter</taxon>
    </lineage>
</organism>
<comment type="caution">
    <text evidence="5">The sequence shown here is derived from an EMBL/GenBank/DDBJ whole genome shotgun (WGS) entry which is preliminary data.</text>
</comment>
<dbReference type="PANTHER" id="PTHR30404">
    <property type="entry name" value="N-ACETYLMURAMOYL-L-ALANINE AMIDASE"/>
    <property type="match status" value="1"/>
</dbReference>
<accession>A0A011PKV2</accession>
<dbReference type="STRING" id="1454003.AW10_03789"/>
<dbReference type="EC" id="3.5.1.28" evidence="2"/>
<feature type="domain" description="MurNAc-LAA" evidence="4">
    <location>
        <begin position="98"/>
        <end position="246"/>
    </location>
</feature>
<dbReference type="GO" id="GO:0008745">
    <property type="term" value="F:N-acetylmuramoyl-L-alanine amidase activity"/>
    <property type="evidence" value="ECO:0007669"/>
    <property type="project" value="UniProtKB-EC"/>
</dbReference>
<dbReference type="Pfam" id="PF01520">
    <property type="entry name" value="Amidase_3"/>
    <property type="match status" value="1"/>
</dbReference>
<evidence type="ECO:0000259" key="4">
    <source>
        <dbReference type="SMART" id="SM00646"/>
    </source>
</evidence>
<dbReference type="CDD" id="cd02696">
    <property type="entry name" value="MurNAc-LAA"/>
    <property type="match status" value="1"/>
</dbReference>
<dbReference type="SUPFAM" id="SSF53187">
    <property type="entry name" value="Zn-dependent exopeptidases"/>
    <property type="match status" value="1"/>
</dbReference>
<gene>
    <name evidence="5" type="ORF">AW10_03789</name>
</gene>
<evidence type="ECO:0000256" key="3">
    <source>
        <dbReference type="ARBA" id="ARBA00022801"/>
    </source>
</evidence>
<evidence type="ECO:0000313" key="6">
    <source>
        <dbReference type="Proteomes" id="UP000021816"/>
    </source>
</evidence>
<dbReference type="SMART" id="SM00646">
    <property type="entry name" value="Ami_3"/>
    <property type="match status" value="1"/>
</dbReference>
<dbReference type="InterPro" id="IPR050695">
    <property type="entry name" value="N-acetylmuramoyl_amidase_3"/>
</dbReference>
<evidence type="ECO:0000256" key="2">
    <source>
        <dbReference type="ARBA" id="ARBA00011901"/>
    </source>
</evidence>
<dbReference type="GO" id="GO:0030288">
    <property type="term" value="C:outer membrane-bounded periplasmic space"/>
    <property type="evidence" value="ECO:0007669"/>
    <property type="project" value="TreeGrafter"/>
</dbReference>
<reference evidence="5 6" key="1">
    <citation type="submission" date="2014-02" db="EMBL/GenBank/DDBJ databases">
        <title>Expanding our view of genomic diversity in Candidatus Accumulibacter clades.</title>
        <authorList>
            <person name="Skennerton C.T."/>
            <person name="Barr J.J."/>
            <person name="Slater F.R."/>
            <person name="Bond P.L."/>
            <person name="Tyson G.W."/>
        </authorList>
    </citation>
    <scope>NUCLEOTIDE SEQUENCE [LARGE SCALE GENOMIC DNA]</scope>
    <source>
        <strain evidence="6">BA-92</strain>
    </source>
</reference>
<dbReference type="EMBL" id="JEMX01000098">
    <property type="protein sequence ID" value="EXI77435.1"/>
    <property type="molecule type" value="Genomic_DNA"/>
</dbReference>
<sequence length="270" mass="29056">MRTARFRRGLSCRHLGLHSLPAIIVSSVLVLPAAKVGAMAVAIDAGHTLAAHGATSARGGREFDFNLMLAKRLSDELDQRQLAVRRINFDGQIESLAARPAQAAGADFFISIHHDSVHADLLQEWDWQGSTQTYTDDYSGFALFVSHDSPDLATSLRCASAIGARLRRLGFVPARHHATPASGTPREIADAANAVHYYDNLVVLYRTTLPAVLFEAGVIKNRDEELMLLDADRQARMADGIATGIAACLYTGHAPGAQPQNAKRASAAAH</sequence>
<dbReference type="InterPro" id="IPR002508">
    <property type="entry name" value="MurNAc-LAA_cat"/>
</dbReference>
<dbReference type="AlphaFoldDB" id="A0A011PKV2"/>